<evidence type="ECO:0000313" key="2">
    <source>
        <dbReference type="Proteomes" id="UP001215598"/>
    </source>
</evidence>
<proteinExistence type="predicted"/>
<dbReference type="InterPro" id="IPR032675">
    <property type="entry name" value="LRR_dom_sf"/>
</dbReference>
<name>A0AAD7J6Y8_9AGAR</name>
<dbReference type="EMBL" id="JARKIB010000044">
    <property type="protein sequence ID" value="KAJ7757641.1"/>
    <property type="molecule type" value="Genomic_DNA"/>
</dbReference>
<dbReference type="AlphaFoldDB" id="A0AAD7J6Y8"/>
<dbReference type="Gene3D" id="3.80.10.10">
    <property type="entry name" value="Ribonuclease Inhibitor"/>
    <property type="match status" value="1"/>
</dbReference>
<feature type="non-terminal residue" evidence="1">
    <location>
        <position position="1"/>
    </location>
</feature>
<keyword evidence="2" id="KW-1185">Reference proteome</keyword>
<dbReference type="Proteomes" id="UP001215598">
    <property type="component" value="Unassembled WGS sequence"/>
</dbReference>
<evidence type="ECO:0000313" key="1">
    <source>
        <dbReference type="EMBL" id="KAJ7757641.1"/>
    </source>
</evidence>
<reference evidence="1" key="1">
    <citation type="submission" date="2023-03" db="EMBL/GenBank/DDBJ databases">
        <title>Massive genome expansion in bonnet fungi (Mycena s.s.) driven by repeated elements and novel gene families across ecological guilds.</title>
        <authorList>
            <consortium name="Lawrence Berkeley National Laboratory"/>
            <person name="Harder C.B."/>
            <person name="Miyauchi S."/>
            <person name="Viragh M."/>
            <person name="Kuo A."/>
            <person name="Thoen E."/>
            <person name="Andreopoulos B."/>
            <person name="Lu D."/>
            <person name="Skrede I."/>
            <person name="Drula E."/>
            <person name="Henrissat B."/>
            <person name="Morin E."/>
            <person name="Kohler A."/>
            <person name="Barry K."/>
            <person name="LaButti K."/>
            <person name="Morin E."/>
            <person name="Salamov A."/>
            <person name="Lipzen A."/>
            <person name="Mereny Z."/>
            <person name="Hegedus B."/>
            <person name="Baldrian P."/>
            <person name="Stursova M."/>
            <person name="Weitz H."/>
            <person name="Taylor A."/>
            <person name="Grigoriev I.V."/>
            <person name="Nagy L.G."/>
            <person name="Martin F."/>
            <person name="Kauserud H."/>
        </authorList>
    </citation>
    <scope>NUCLEOTIDE SEQUENCE</scope>
    <source>
        <strain evidence="1">CBHHK182m</strain>
    </source>
</reference>
<accession>A0AAD7J6Y8</accession>
<organism evidence="1 2">
    <name type="scientific">Mycena metata</name>
    <dbReference type="NCBI Taxonomy" id="1033252"/>
    <lineage>
        <taxon>Eukaryota</taxon>
        <taxon>Fungi</taxon>
        <taxon>Dikarya</taxon>
        <taxon>Basidiomycota</taxon>
        <taxon>Agaricomycotina</taxon>
        <taxon>Agaricomycetes</taxon>
        <taxon>Agaricomycetidae</taxon>
        <taxon>Agaricales</taxon>
        <taxon>Marasmiineae</taxon>
        <taxon>Mycenaceae</taxon>
        <taxon>Mycena</taxon>
    </lineage>
</organism>
<dbReference type="SUPFAM" id="SSF52047">
    <property type="entry name" value="RNI-like"/>
    <property type="match status" value="1"/>
</dbReference>
<comment type="caution">
    <text evidence="1">The sequence shown here is derived from an EMBL/GenBank/DDBJ whole genome shotgun (WGS) entry which is preliminary data.</text>
</comment>
<evidence type="ECO:0008006" key="3">
    <source>
        <dbReference type="Google" id="ProtNLM"/>
    </source>
</evidence>
<sequence>MPWSNISLDALITKLPAADQEFIARIQSLRSPEVTATHSGPPHLPSPQRMAEHFSRIVAKWVPHVFTPSERNAVRADCVRYMVVVHAIEQVQKDIHPRQLPEEVRAQLSFARKSFWLRYFRLFRINDLPVEIISNIIRFVRWREIALSDSTLWNTIWFRAAGARLERAWAWFERARQAPLDVRIDGGSDGLSHDDNEDNISKSDALAAVTEISNQRPLDAGDIPQILPRLFTKLTTIRMLIIVVNDWESAILVLELLRARGSSGVPLLQRFELHRGMFGDENRRTSTWPQITIQPFLGGAAAPSLAYLSLNGVVIDWARSIVANLTTLDLRRLPSTYSPDDARFREILADCPRLQKLLLDGAGPKFQKPDGETMSPIDLPYMHTLVIADFSLQHAQLLFSQFTAPNVNDLILMNVCGDNYLPLFVQITGVFPKVQLLTTYSIQFSSTPEALSTMTRWLDSMPFLAHLRVANVANQFFGIFFRSDNMAKPVAPKLVTVDFQSIEPDIITQWVSDRHMYKTPLRQVYISEDLRGHLKNHHIEALTSRCILAILPRGATTPEEEALSRLAPIHISQS</sequence>
<protein>
    <recommendedName>
        <fullName evidence="3">F-box domain-containing protein</fullName>
    </recommendedName>
</protein>
<gene>
    <name evidence="1" type="ORF">B0H16DRAFT_1885633</name>
</gene>